<name>A0A9D4FAM5_DREPO</name>
<keyword evidence="1" id="KW-0106">Calcium</keyword>
<reference evidence="4" key="2">
    <citation type="submission" date="2020-11" db="EMBL/GenBank/DDBJ databases">
        <authorList>
            <person name="McCartney M.A."/>
            <person name="Auch B."/>
            <person name="Kono T."/>
            <person name="Mallez S."/>
            <person name="Becker A."/>
            <person name="Gohl D.M."/>
            <person name="Silverstein K.A.T."/>
            <person name="Koren S."/>
            <person name="Bechman K.B."/>
            <person name="Herman A."/>
            <person name="Abrahante J.E."/>
            <person name="Garbe J."/>
        </authorList>
    </citation>
    <scope>NUCLEOTIDE SEQUENCE</scope>
    <source>
        <strain evidence="4">Duluth1</strain>
        <tissue evidence="4">Whole animal</tissue>
    </source>
</reference>
<feature type="signal peptide" evidence="2">
    <location>
        <begin position="1"/>
        <end position="18"/>
    </location>
</feature>
<dbReference type="EMBL" id="JAIWYP010000007">
    <property type="protein sequence ID" value="KAH3794356.1"/>
    <property type="molecule type" value="Genomic_DNA"/>
</dbReference>
<proteinExistence type="predicted"/>
<dbReference type="Gene3D" id="1.10.238.10">
    <property type="entry name" value="EF-hand"/>
    <property type="match status" value="1"/>
</dbReference>
<evidence type="ECO:0000256" key="1">
    <source>
        <dbReference type="ARBA" id="ARBA00022837"/>
    </source>
</evidence>
<sequence length="150" mass="17038">MGLGSIIVALAVFGACHGLDMTKLKPYNLTAELMFLTEDLNQDGIMTIAEIDAVFDKYDANGDGRETRNEYTMYICGTDPDLYQLSHYLYDDYDVDGDHHLDKHDYEAFHLKMDSNADGQVDKTEFVVYWVHLFEKYEGMGVHGQGGHCH</sequence>
<dbReference type="Proteomes" id="UP000828390">
    <property type="component" value="Unassembled WGS sequence"/>
</dbReference>
<dbReference type="PROSITE" id="PS50222">
    <property type="entry name" value="EF_HAND_2"/>
    <property type="match status" value="2"/>
</dbReference>
<evidence type="ECO:0000256" key="2">
    <source>
        <dbReference type="SAM" id="SignalP"/>
    </source>
</evidence>
<dbReference type="PROSITE" id="PS00018">
    <property type="entry name" value="EF_HAND_1"/>
    <property type="match status" value="1"/>
</dbReference>
<feature type="chain" id="PRO_5040045459" description="EF-hand domain-containing protein" evidence="2">
    <location>
        <begin position="19"/>
        <end position="150"/>
    </location>
</feature>
<feature type="domain" description="EF-hand" evidence="3">
    <location>
        <begin position="101"/>
        <end position="136"/>
    </location>
</feature>
<dbReference type="Pfam" id="PF13202">
    <property type="entry name" value="EF-hand_5"/>
    <property type="match status" value="2"/>
</dbReference>
<accession>A0A9D4FAM5</accession>
<gene>
    <name evidence="4" type="ORF">DPMN_147825</name>
    <name evidence="5" type="ORF">DPMN_147889</name>
</gene>
<keyword evidence="2" id="KW-0732">Signal</keyword>
<dbReference type="SUPFAM" id="SSF47473">
    <property type="entry name" value="EF-hand"/>
    <property type="match status" value="1"/>
</dbReference>
<protein>
    <recommendedName>
        <fullName evidence="3">EF-hand domain-containing protein</fullName>
    </recommendedName>
</protein>
<dbReference type="InterPro" id="IPR011992">
    <property type="entry name" value="EF-hand-dom_pair"/>
</dbReference>
<dbReference type="AlphaFoldDB" id="A0A9D4FAM5"/>
<evidence type="ECO:0000313" key="6">
    <source>
        <dbReference type="Proteomes" id="UP000828390"/>
    </source>
</evidence>
<reference evidence="4" key="1">
    <citation type="journal article" date="2019" name="bioRxiv">
        <title>The Genome of the Zebra Mussel, Dreissena polymorpha: A Resource for Invasive Species Research.</title>
        <authorList>
            <person name="McCartney M.A."/>
            <person name="Auch B."/>
            <person name="Kono T."/>
            <person name="Mallez S."/>
            <person name="Zhang Y."/>
            <person name="Obille A."/>
            <person name="Becker A."/>
            <person name="Abrahante J.E."/>
            <person name="Garbe J."/>
            <person name="Badalamenti J.P."/>
            <person name="Herman A."/>
            <person name="Mangelson H."/>
            <person name="Liachko I."/>
            <person name="Sullivan S."/>
            <person name="Sone E.D."/>
            <person name="Koren S."/>
            <person name="Silverstein K.A.T."/>
            <person name="Beckman K.B."/>
            <person name="Gohl D.M."/>
        </authorList>
    </citation>
    <scope>NUCLEOTIDE SEQUENCE</scope>
    <source>
        <strain evidence="4">Duluth1</strain>
        <tissue evidence="4">Whole animal</tissue>
    </source>
</reference>
<feature type="domain" description="EF-hand" evidence="3">
    <location>
        <begin position="46"/>
        <end position="81"/>
    </location>
</feature>
<dbReference type="InterPro" id="IPR018247">
    <property type="entry name" value="EF_Hand_1_Ca_BS"/>
</dbReference>
<dbReference type="InterPro" id="IPR002048">
    <property type="entry name" value="EF_hand_dom"/>
</dbReference>
<keyword evidence="6" id="KW-1185">Reference proteome</keyword>
<evidence type="ECO:0000313" key="5">
    <source>
        <dbReference type="EMBL" id="KAH3794356.1"/>
    </source>
</evidence>
<dbReference type="GO" id="GO:0005509">
    <property type="term" value="F:calcium ion binding"/>
    <property type="evidence" value="ECO:0007669"/>
    <property type="project" value="InterPro"/>
</dbReference>
<comment type="caution">
    <text evidence="4">The sequence shown here is derived from an EMBL/GenBank/DDBJ whole genome shotgun (WGS) entry which is preliminary data.</text>
</comment>
<organism evidence="4 6">
    <name type="scientific">Dreissena polymorpha</name>
    <name type="common">Zebra mussel</name>
    <name type="synonym">Mytilus polymorpha</name>
    <dbReference type="NCBI Taxonomy" id="45954"/>
    <lineage>
        <taxon>Eukaryota</taxon>
        <taxon>Metazoa</taxon>
        <taxon>Spiralia</taxon>
        <taxon>Lophotrochozoa</taxon>
        <taxon>Mollusca</taxon>
        <taxon>Bivalvia</taxon>
        <taxon>Autobranchia</taxon>
        <taxon>Heteroconchia</taxon>
        <taxon>Euheterodonta</taxon>
        <taxon>Imparidentia</taxon>
        <taxon>Neoheterodontei</taxon>
        <taxon>Myida</taxon>
        <taxon>Dreissenoidea</taxon>
        <taxon>Dreissenidae</taxon>
        <taxon>Dreissena</taxon>
    </lineage>
</organism>
<dbReference type="EMBL" id="JAIWYP010000007">
    <property type="protein sequence ID" value="KAH3794294.1"/>
    <property type="molecule type" value="Genomic_DNA"/>
</dbReference>
<evidence type="ECO:0000259" key="3">
    <source>
        <dbReference type="PROSITE" id="PS50222"/>
    </source>
</evidence>
<evidence type="ECO:0000313" key="4">
    <source>
        <dbReference type="EMBL" id="KAH3794294.1"/>
    </source>
</evidence>
<dbReference type="OrthoDB" id="6096265at2759"/>